<feature type="chain" id="PRO_5023098477" evidence="3">
    <location>
        <begin position="27"/>
        <end position="333"/>
    </location>
</feature>
<proteinExistence type="predicted"/>
<keyword evidence="6" id="KW-1185">Reference proteome</keyword>
<keyword evidence="3" id="KW-0732">Signal</keyword>
<evidence type="ECO:0000259" key="4">
    <source>
        <dbReference type="PROSITE" id="PS50137"/>
    </source>
</evidence>
<organism evidence="5 6">
    <name type="scientific">Cinara cedri</name>
    <dbReference type="NCBI Taxonomy" id="506608"/>
    <lineage>
        <taxon>Eukaryota</taxon>
        <taxon>Metazoa</taxon>
        <taxon>Ecdysozoa</taxon>
        <taxon>Arthropoda</taxon>
        <taxon>Hexapoda</taxon>
        <taxon>Insecta</taxon>
        <taxon>Pterygota</taxon>
        <taxon>Neoptera</taxon>
        <taxon>Paraneoptera</taxon>
        <taxon>Hemiptera</taxon>
        <taxon>Sternorrhyncha</taxon>
        <taxon>Aphidomorpha</taxon>
        <taxon>Aphidoidea</taxon>
        <taxon>Aphididae</taxon>
        <taxon>Lachninae</taxon>
        <taxon>Cinara</taxon>
    </lineage>
</organism>
<evidence type="ECO:0000256" key="2">
    <source>
        <dbReference type="SAM" id="MobiDB-lite"/>
    </source>
</evidence>
<dbReference type="PROSITE" id="PS50137">
    <property type="entry name" value="DS_RBD"/>
    <property type="match status" value="1"/>
</dbReference>
<protein>
    <submittedName>
        <fullName evidence="5">Double-stranded RNA-binding domain</fullName>
    </submittedName>
</protein>
<dbReference type="CDD" id="cd00048">
    <property type="entry name" value="DSRM_SF"/>
    <property type="match status" value="1"/>
</dbReference>
<feature type="signal peptide" evidence="3">
    <location>
        <begin position="1"/>
        <end position="26"/>
    </location>
</feature>
<gene>
    <name evidence="5" type="ORF">CINCED_3A018573</name>
</gene>
<accession>A0A5E4NMD2</accession>
<dbReference type="SUPFAM" id="SSF54768">
    <property type="entry name" value="dsRNA-binding domain-like"/>
    <property type="match status" value="1"/>
</dbReference>
<sequence length="333" mass="38028">MFIAHCQTFFHTFCLLLIRIISYSWLAVEFVCSKSTSQQRAHNMSVTESNPTNSNIKTQSSEVESSLNLNIVKLESNQSIEEPKPAMPEVKQSLRRKMFKKEQKKRFNARIRRLICPKSPLKVFSELYSDVPIKLEAQMRGNFVIFIASIMIDDQLYTGDHVSKTQAKEIACEKFLRKMLSNEICQTSRACSEEVASTAENSKEVDGTGNTNSVKPKESSQDFPWLHFNSLAMHNLLSNWNLKSVSTQISAMKKFPANPEKYHPVDLLYQMSPGIKFNEAYVLNSRLHFEASCEINGVTFKSQGATKKEAKRESAIAAIKHFWSFDYHSSEKK</sequence>
<evidence type="ECO:0000256" key="1">
    <source>
        <dbReference type="PROSITE-ProRule" id="PRU00266"/>
    </source>
</evidence>
<feature type="region of interest" description="Disordered" evidence="2">
    <location>
        <begin position="197"/>
        <end position="218"/>
    </location>
</feature>
<reference evidence="5 6" key="1">
    <citation type="submission" date="2019-08" db="EMBL/GenBank/DDBJ databases">
        <authorList>
            <person name="Alioto T."/>
            <person name="Alioto T."/>
            <person name="Gomez Garrido J."/>
        </authorList>
    </citation>
    <scope>NUCLEOTIDE SEQUENCE [LARGE SCALE GENOMIC DNA]</scope>
</reference>
<evidence type="ECO:0000313" key="5">
    <source>
        <dbReference type="EMBL" id="VVC44893.1"/>
    </source>
</evidence>
<dbReference type="Gene3D" id="3.30.160.20">
    <property type="match status" value="2"/>
</dbReference>
<dbReference type="GO" id="GO:0003723">
    <property type="term" value="F:RNA binding"/>
    <property type="evidence" value="ECO:0007669"/>
    <property type="project" value="UniProtKB-UniRule"/>
</dbReference>
<dbReference type="OrthoDB" id="6363432at2759"/>
<dbReference type="Proteomes" id="UP000325440">
    <property type="component" value="Unassembled WGS sequence"/>
</dbReference>
<name>A0A5E4NMD2_9HEMI</name>
<dbReference type="EMBL" id="CABPRJ010002390">
    <property type="protein sequence ID" value="VVC44893.1"/>
    <property type="molecule type" value="Genomic_DNA"/>
</dbReference>
<dbReference type="InterPro" id="IPR014720">
    <property type="entry name" value="dsRBD_dom"/>
</dbReference>
<feature type="domain" description="DRBM" evidence="4">
    <location>
        <begin position="289"/>
        <end position="324"/>
    </location>
</feature>
<dbReference type="AlphaFoldDB" id="A0A5E4NMD2"/>
<evidence type="ECO:0000313" key="6">
    <source>
        <dbReference type="Proteomes" id="UP000325440"/>
    </source>
</evidence>
<keyword evidence="1" id="KW-0694">RNA-binding</keyword>
<evidence type="ECO:0000256" key="3">
    <source>
        <dbReference type="SAM" id="SignalP"/>
    </source>
</evidence>
<dbReference type="GO" id="GO:0010468">
    <property type="term" value="P:regulation of gene expression"/>
    <property type="evidence" value="ECO:0007669"/>
    <property type="project" value="UniProtKB-ARBA"/>
</dbReference>